<evidence type="ECO:0000256" key="9">
    <source>
        <dbReference type="ARBA" id="ARBA00023069"/>
    </source>
</evidence>
<dbReference type="GO" id="GO:0045505">
    <property type="term" value="F:dynein intermediate chain binding"/>
    <property type="evidence" value="ECO:0007669"/>
    <property type="project" value="InterPro"/>
</dbReference>
<dbReference type="FunFam" id="1.10.8.1220:FF:000001">
    <property type="entry name" value="Dynein axonemal heavy chain 5"/>
    <property type="match status" value="1"/>
</dbReference>
<keyword evidence="12" id="KW-0966">Cell projection</keyword>
<evidence type="ECO:0000256" key="11">
    <source>
        <dbReference type="ARBA" id="ARBA00023212"/>
    </source>
</evidence>
<sequence length="231" mass="26726">IKRRLEETLKTEANISAAREKYRPAATRGSLLYFVVADLGLIDPMYQFSLRYFTQLFNTTIENSTKSEDLNQRLQIILDSTTENIYTNVSRGLFEKDKLIFSFLLCAEILKLQGVINDIEWNFLLRGGLVTEEKRPPKPNHDWLSLEHWNQALLLVGVCDVFKTLPHDIEHYQQPIYVQINPELRIVISSNDITTNVPSDYNTKLSDFQKLLFVKAFAPYSLVQSITYFVA</sequence>
<proteinExistence type="inferred from homology"/>
<evidence type="ECO:0000313" key="13">
    <source>
        <dbReference type="EMBL" id="CAF5205899.1"/>
    </source>
</evidence>
<keyword evidence="5" id="KW-0547">Nucleotide-binding</keyword>
<evidence type="ECO:0000256" key="8">
    <source>
        <dbReference type="ARBA" id="ARBA00023054"/>
    </source>
</evidence>
<dbReference type="AlphaFoldDB" id="A0A8S3IY07"/>
<protein>
    <recommendedName>
        <fullName evidence="15">Dynein heavy chain</fullName>
    </recommendedName>
</protein>
<dbReference type="GO" id="GO:0005930">
    <property type="term" value="C:axoneme"/>
    <property type="evidence" value="ECO:0007669"/>
    <property type="project" value="UniProtKB-SubCell"/>
</dbReference>
<dbReference type="EMBL" id="CAJOBJ010349197">
    <property type="protein sequence ID" value="CAF5205899.1"/>
    <property type="molecule type" value="Genomic_DNA"/>
</dbReference>
<keyword evidence="7" id="KW-0243">Dynein</keyword>
<dbReference type="GO" id="GO:0007018">
    <property type="term" value="P:microtubule-based movement"/>
    <property type="evidence" value="ECO:0007669"/>
    <property type="project" value="InterPro"/>
</dbReference>
<evidence type="ECO:0000256" key="12">
    <source>
        <dbReference type="ARBA" id="ARBA00023273"/>
    </source>
</evidence>
<reference evidence="13" key="1">
    <citation type="submission" date="2021-02" db="EMBL/GenBank/DDBJ databases">
        <authorList>
            <person name="Nowell W R."/>
        </authorList>
    </citation>
    <scope>NUCLEOTIDE SEQUENCE</scope>
</reference>
<comment type="caution">
    <text evidence="13">The sequence shown here is derived from an EMBL/GenBank/DDBJ whole genome shotgun (WGS) entry which is preliminary data.</text>
</comment>
<organism evidence="13 14">
    <name type="scientific">Rotaria magnacalcarata</name>
    <dbReference type="NCBI Taxonomy" id="392030"/>
    <lineage>
        <taxon>Eukaryota</taxon>
        <taxon>Metazoa</taxon>
        <taxon>Spiralia</taxon>
        <taxon>Gnathifera</taxon>
        <taxon>Rotifera</taxon>
        <taxon>Eurotatoria</taxon>
        <taxon>Bdelloidea</taxon>
        <taxon>Philodinida</taxon>
        <taxon>Philodinidae</taxon>
        <taxon>Rotaria</taxon>
    </lineage>
</organism>
<dbReference type="GO" id="GO:0030286">
    <property type="term" value="C:dynein complex"/>
    <property type="evidence" value="ECO:0007669"/>
    <property type="project" value="UniProtKB-KW"/>
</dbReference>
<dbReference type="GO" id="GO:0051959">
    <property type="term" value="F:dynein light intermediate chain binding"/>
    <property type="evidence" value="ECO:0007669"/>
    <property type="project" value="InterPro"/>
</dbReference>
<keyword evidence="10" id="KW-0505">Motor protein</keyword>
<dbReference type="Proteomes" id="UP000681720">
    <property type="component" value="Unassembled WGS sequence"/>
</dbReference>
<keyword evidence="11" id="KW-0206">Cytoskeleton</keyword>
<dbReference type="GO" id="GO:0005874">
    <property type="term" value="C:microtubule"/>
    <property type="evidence" value="ECO:0007669"/>
    <property type="project" value="UniProtKB-KW"/>
</dbReference>
<dbReference type="Gene3D" id="1.10.8.1220">
    <property type="match status" value="1"/>
</dbReference>
<comment type="similarity">
    <text evidence="2">Belongs to the dynein heavy chain family.</text>
</comment>
<name>A0A8S3IY07_9BILA</name>
<evidence type="ECO:0000256" key="3">
    <source>
        <dbReference type="ARBA" id="ARBA00022490"/>
    </source>
</evidence>
<dbReference type="GO" id="GO:0005524">
    <property type="term" value="F:ATP binding"/>
    <property type="evidence" value="ECO:0007669"/>
    <property type="project" value="UniProtKB-KW"/>
</dbReference>
<keyword evidence="9" id="KW-0969">Cilium</keyword>
<dbReference type="InterPro" id="IPR026983">
    <property type="entry name" value="DHC"/>
</dbReference>
<keyword evidence="4" id="KW-0493">Microtubule</keyword>
<evidence type="ECO:0000313" key="14">
    <source>
        <dbReference type="Proteomes" id="UP000681720"/>
    </source>
</evidence>
<evidence type="ECO:0000256" key="2">
    <source>
        <dbReference type="ARBA" id="ARBA00008887"/>
    </source>
</evidence>
<dbReference type="PANTHER" id="PTHR22878">
    <property type="entry name" value="DYNEIN HEAVY CHAIN 6, AXONEMAL-LIKE-RELATED"/>
    <property type="match status" value="1"/>
</dbReference>
<dbReference type="PANTHER" id="PTHR22878:SF68">
    <property type="entry name" value="DYNEIN HEAVY CHAIN 6, AXONEMAL-LIKE"/>
    <property type="match status" value="1"/>
</dbReference>
<accession>A0A8S3IY07</accession>
<keyword evidence="6" id="KW-0067">ATP-binding</keyword>
<gene>
    <name evidence="13" type="ORF">GIL414_LOCUS78123</name>
</gene>
<evidence type="ECO:0000256" key="6">
    <source>
        <dbReference type="ARBA" id="ARBA00022840"/>
    </source>
</evidence>
<feature type="non-terminal residue" evidence="13">
    <location>
        <position position="231"/>
    </location>
</feature>
<keyword evidence="3" id="KW-0963">Cytoplasm</keyword>
<evidence type="ECO:0000256" key="1">
    <source>
        <dbReference type="ARBA" id="ARBA00004430"/>
    </source>
</evidence>
<feature type="non-terminal residue" evidence="13">
    <location>
        <position position="1"/>
    </location>
</feature>
<evidence type="ECO:0008006" key="15">
    <source>
        <dbReference type="Google" id="ProtNLM"/>
    </source>
</evidence>
<keyword evidence="8" id="KW-0175">Coiled coil</keyword>
<evidence type="ECO:0000256" key="7">
    <source>
        <dbReference type="ARBA" id="ARBA00023017"/>
    </source>
</evidence>
<evidence type="ECO:0000256" key="10">
    <source>
        <dbReference type="ARBA" id="ARBA00023175"/>
    </source>
</evidence>
<comment type="subcellular location">
    <subcellularLocation>
        <location evidence="1">Cytoplasm</location>
        <location evidence="1">Cytoskeleton</location>
        <location evidence="1">Cilium axoneme</location>
    </subcellularLocation>
</comment>
<evidence type="ECO:0000256" key="4">
    <source>
        <dbReference type="ARBA" id="ARBA00022701"/>
    </source>
</evidence>
<evidence type="ECO:0000256" key="5">
    <source>
        <dbReference type="ARBA" id="ARBA00022741"/>
    </source>
</evidence>